<dbReference type="Proteomes" id="UP000694571">
    <property type="component" value="Unplaced"/>
</dbReference>
<dbReference type="SMART" id="SM01289">
    <property type="entry name" value="PYRIN"/>
    <property type="match status" value="1"/>
</dbReference>
<dbReference type="GO" id="GO:0002218">
    <property type="term" value="P:activation of innate immune response"/>
    <property type="evidence" value="ECO:0007669"/>
    <property type="project" value="InterPro"/>
</dbReference>
<feature type="region of interest" description="Disordered" evidence="3">
    <location>
        <begin position="265"/>
        <end position="285"/>
    </location>
</feature>
<accession>A0A8D1LHN2</accession>
<dbReference type="InterPro" id="IPR004020">
    <property type="entry name" value="DAPIN"/>
</dbReference>
<dbReference type="GO" id="GO:0005634">
    <property type="term" value="C:nucleus"/>
    <property type="evidence" value="ECO:0007669"/>
    <property type="project" value="UniProtKB-SubCell"/>
</dbReference>
<dbReference type="FunFam" id="1.10.533.10:FF:000011">
    <property type="entry name" value="Myeloid cell nuclear differentiation antigen"/>
    <property type="match status" value="1"/>
</dbReference>
<evidence type="ECO:0000256" key="2">
    <source>
        <dbReference type="ARBA" id="ARBA00023242"/>
    </source>
</evidence>
<dbReference type="InterPro" id="IPR011029">
    <property type="entry name" value="DEATH-like_dom_sf"/>
</dbReference>
<organism evidence="6 7">
    <name type="scientific">Sus scrofa</name>
    <name type="common">Pig</name>
    <dbReference type="NCBI Taxonomy" id="9823"/>
    <lineage>
        <taxon>Eukaryota</taxon>
        <taxon>Metazoa</taxon>
        <taxon>Chordata</taxon>
        <taxon>Craniata</taxon>
        <taxon>Vertebrata</taxon>
        <taxon>Euteleostomi</taxon>
        <taxon>Mammalia</taxon>
        <taxon>Eutheria</taxon>
        <taxon>Laurasiatheria</taxon>
        <taxon>Artiodactyla</taxon>
        <taxon>Suina</taxon>
        <taxon>Suidae</taxon>
        <taxon>Sus</taxon>
    </lineage>
</organism>
<reference evidence="6" key="1">
    <citation type="submission" date="2025-08" db="UniProtKB">
        <authorList>
            <consortium name="Ensembl"/>
        </authorList>
    </citation>
    <scope>IDENTIFICATION</scope>
</reference>
<feature type="region of interest" description="Disordered" evidence="3">
    <location>
        <begin position="96"/>
        <end position="221"/>
    </location>
</feature>
<dbReference type="Pfam" id="PF02760">
    <property type="entry name" value="HIN"/>
    <property type="match status" value="1"/>
</dbReference>
<dbReference type="Ensembl" id="ENSSSCT00050020213.1">
    <property type="protein sequence ID" value="ENSSSCP00050008420.1"/>
    <property type="gene ID" value="ENSSSCG00050014880.1"/>
</dbReference>
<dbReference type="PROSITE" id="PS50824">
    <property type="entry name" value="DAPIN"/>
    <property type="match status" value="1"/>
</dbReference>
<feature type="compositionally biased region" description="Basic and acidic residues" evidence="3">
    <location>
        <begin position="191"/>
        <end position="207"/>
    </location>
</feature>
<dbReference type="PROSITE" id="PS50834">
    <property type="entry name" value="HIN_200"/>
    <property type="match status" value="1"/>
</dbReference>
<dbReference type="Gene3D" id="2.40.50.140">
    <property type="entry name" value="Nucleic acid-binding proteins"/>
    <property type="match status" value="2"/>
</dbReference>
<dbReference type="InterPro" id="IPR004021">
    <property type="entry name" value="HIN200/IF120x"/>
</dbReference>
<sequence>MTNKYKKIILLKGLEKIDEYHFSMIKSLLAHDLELTREMQDNYDRVKIADLMELKFPGITCVNILEELLSDMIKYKDTVKEFRKEKLKVLRRLNAKETASAKKRKQNESSTDESTSATNEASGSESTKNTPMKKNKTTETNESKRRKLTQEESQLPGTSRQLLESATSTQSTESLFQTLQTPAPTPSRISSTKEKKDTTTKANDFKKKVSHKQSQLPGTSAASACPTQSSYQMMQMCLPAPSTSSSVKEEEKKCMFLLKKEGTTTKTVDSSRMKRPPVQSQHPQLSTYSMYSTEACLQMPQMLSPTPASSPLAKKPRLKVVPKEASKEDGFHSGPKEVMVLKAMQPFTYDVRDGERKMFHATVATENQFFQVKVFHVALKEKFIPKKIIAISDYYGRNGFLELYSTSSVSEVNTDRKMEISKSLIQKANATPKISDLYLQTLGTFVSGVYLVHKKLVCNECLYYEIQDKTGVMEVLVYGRLTSVYCEEGDKLRLTCFELALSGEKRQLRSVIHSFIKAILTDVR</sequence>
<dbReference type="GO" id="GO:0035458">
    <property type="term" value="P:cellular response to interferon-beta"/>
    <property type="evidence" value="ECO:0007669"/>
    <property type="project" value="InterPro"/>
</dbReference>
<dbReference type="PANTHER" id="PTHR12200:SF24">
    <property type="entry name" value="INTERFERON ACTIVATED GENE 207-RELATED"/>
    <property type="match status" value="1"/>
</dbReference>
<evidence type="ECO:0000256" key="1">
    <source>
        <dbReference type="ARBA" id="ARBA00004123"/>
    </source>
</evidence>
<dbReference type="PANTHER" id="PTHR12200">
    <property type="entry name" value="INTERFERON-INDUCIBLE PROTEIN AIM2 FAMILY MEMBER"/>
    <property type="match status" value="1"/>
</dbReference>
<evidence type="ECO:0000313" key="6">
    <source>
        <dbReference type="Ensembl" id="ENSSSCP00050008420.1"/>
    </source>
</evidence>
<feature type="compositionally biased region" description="Polar residues" evidence="3">
    <location>
        <begin position="108"/>
        <end position="125"/>
    </location>
</feature>
<comment type="subcellular location">
    <subcellularLocation>
        <location evidence="1">Nucleus</location>
    </subcellularLocation>
</comment>
<feature type="domain" description="HIN-200" evidence="5">
    <location>
        <begin position="320"/>
        <end position="519"/>
    </location>
</feature>
<dbReference type="InterPro" id="IPR040205">
    <property type="entry name" value="HIN-200"/>
</dbReference>
<dbReference type="CDD" id="cd08305">
    <property type="entry name" value="Pyrin"/>
    <property type="match status" value="1"/>
</dbReference>
<dbReference type="InterPro" id="IPR012340">
    <property type="entry name" value="NA-bd_OB-fold"/>
</dbReference>
<evidence type="ECO:0008006" key="8">
    <source>
        <dbReference type="Google" id="ProtNLM"/>
    </source>
</evidence>
<dbReference type="Pfam" id="PF02758">
    <property type="entry name" value="PYRIN"/>
    <property type="match status" value="1"/>
</dbReference>
<dbReference type="FunFam" id="2.40.50.140:FF:000101">
    <property type="entry name" value="Myeloid cell nuclear differentiation antigen"/>
    <property type="match status" value="1"/>
</dbReference>
<proteinExistence type="predicted"/>
<dbReference type="AlphaFoldDB" id="A0A8D1LHN2"/>
<evidence type="ECO:0000256" key="3">
    <source>
        <dbReference type="SAM" id="MobiDB-lite"/>
    </source>
</evidence>
<name>A0A8D1LHN2_PIG</name>
<evidence type="ECO:0000259" key="4">
    <source>
        <dbReference type="PROSITE" id="PS50824"/>
    </source>
</evidence>
<dbReference type="Gene3D" id="1.10.533.10">
    <property type="entry name" value="Death Domain, Fas"/>
    <property type="match status" value="1"/>
</dbReference>
<keyword evidence="2" id="KW-0539">Nucleus</keyword>
<evidence type="ECO:0000313" key="7">
    <source>
        <dbReference type="Proteomes" id="UP000694571"/>
    </source>
</evidence>
<feature type="compositionally biased region" description="Polar residues" evidence="3">
    <location>
        <begin position="151"/>
        <end position="190"/>
    </location>
</feature>
<feature type="domain" description="Pyrin" evidence="4">
    <location>
        <begin position="1"/>
        <end position="88"/>
    </location>
</feature>
<dbReference type="SUPFAM" id="SSF159141">
    <property type="entry name" value="HIN-2000 domain-like"/>
    <property type="match status" value="2"/>
</dbReference>
<dbReference type="FunFam" id="2.40.50.140:FF:000105">
    <property type="entry name" value="Myeloid cell nuclear differentiation antigen"/>
    <property type="match status" value="1"/>
</dbReference>
<protein>
    <recommendedName>
        <fullName evidence="8">Interferon-activable protein 203</fullName>
    </recommendedName>
</protein>
<feature type="compositionally biased region" description="Polar residues" evidence="3">
    <location>
        <begin position="212"/>
        <end position="221"/>
    </location>
</feature>
<evidence type="ECO:0000259" key="5">
    <source>
        <dbReference type="PROSITE" id="PS50834"/>
    </source>
</evidence>